<dbReference type="Pfam" id="PF12802">
    <property type="entry name" value="MarR_2"/>
    <property type="match status" value="1"/>
</dbReference>
<evidence type="ECO:0000313" key="6">
    <source>
        <dbReference type="Proteomes" id="UP000838100"/>
    </source>
</evidence>
<dbReference type="Gene3D" id="1.10.10.10">
    <property type="entry name" value="Winged helix-like DNA-binding domain superfamily/Winged helix DNA-binding domain"/>
    <property type="match status" value="1"/>
</dbReference>
<dbReference type="PRINTS" id="PR00598">
    <property type="entry name" value="HTHMARR"/>
</dbReference>
<organism evidence="5 6">
    <name type="scientific">Sinobacterium norvegicum</name>
    <dbReference type="NCBI Taxonomy" id="1641715"/>
    <lineage>
        <taxon>Bacteria</taxon>
        <taxon>Pseudomonadati</taxon>
        <taxon>Pseudomonadota</taxon>
        <taxon>Gammaproteobacteria</taxon>
        <taxon>Cellvibrionales</taxon>
        <taxon>Spongiibacteraceae</taxon>
        <taxon>Sinobacterium</taxon>
    </lineage>
</organism>
<dbReference type="InterPro" id="IPR036390">
    <property type="entry name" value="WH_DNA-bd_sf"/>
</dbReference>
<keyword evidence="2" id="KW-0238">DNA-binding</keyword>
<dbReference type="SMART" id="SM00347">
    <property type="entry name" value="HTH_MARR"/>
    <property type="match status" value="1"/>
</dbReference>
<evidence type="ECO:0000256" key="1">
    <source>
        <dbReference type="ARBA" id="ARBA00023015"/>
    </source>
</evidence>
<dbReference type="Proteomes" id="UP000838100">
    <property type="component" value="Unassembled WGS sequence"/>
</dbReference>
<evidence type="ECO:0000259" key="4">
    <source>
        <dbReference type="PROSITE" id="PS50995"/>
    </source>
</evidence>
<dbReference type="EMBL" id="CAKLPX010000003">
    <property type="protein sequence ID" value="CAH0992593.1"/>
    <property type="molecule type" value="Genomic_DNA"/>
</dbReference>
<evidence type="ECO:0000313" key="5">
    <source>
        <dbReference type="EMBL" id="CAH0992593.1"/>
    </source>
</evidence>
<keyword evidence="1" id="KW-0805">Transcription regulation</keyword>
<evidence type="ECO:0000256" key="3">
    <source>
        <dbReference type="ARBA" id="ARBA00023163"/>
    </source>
</evidence>
<dbReference type="InterPro" id="IPR036388">
    <property type="entry name" value="WH-like_DNA-bd_sf"/>
</dbReference>
<dbReference type="SUPFAM" id="SSF46785">
    <property type="entry name" value="Winged helix' DNA-binding domain"/>
    <property type="match status" value="1"/>
</dbReference>
<dbReference type="RefSeq" id="WP_237445274.1">
    <property type="nucleotide sequence ID" value="NZ_CAKLPX010000003.1"/>
</dbReference>
<keyword evidence="3" id="KW-0804">Transcription</keyword>
<keyword evidence="6" id="KW-1185">Reference proteome</keyword>
<sequence length="155" mass="17445">MKDHSKAASAVENNLNLLISDISILQEKLFNQQLRLHGEITLSRAQAQVLALLAPRDGLTQTEVLEQLSIEKSALASLMTNMENNGWITRRADSKDKRSKRVYLTDKIWQHSDTLSKVAEFSAQTALAGFSNKERQLLLEQLSTIRQQLKTALSK</sequence>
<comment type="caution">
    <text evidence="5">The sequence shown here is derived from an EMBL/GenBank/DDBJ whole genome shotgun (WGS) entry which is preliminary data.</text>
</comment>
<dbReference type="PANTHER" id="PTHR42756">
    <property type="entry name" value="TRANSCRIPTIONAL REGULATOR, MARR"/>
    <property type="match status" value="1"/>
</dbReference>
<accession>A0ABN8EJG7</accession>
<protein>
    <recommendedName>
        <fullName evidence="4">HTH marR-type domain-containing protein</fullName>
    </recommendedName>
</protein>
<dbReference type="PANTHER" id="PTHR42756:SF1">
    <property type="entry name" value="TRANSCRIPTIONAL REPRESSOR OF EMRAB OPERON"/>
    <property type="match status" value="1"/>
</dbReference>
<name>A0ABN8EJG7_9GAMM</name>
<dbReference type="InterPro" id="IPR000835">
    <property type="entry name" value="HTH_MarR-typ"/>
</dbReference>
<feature type="domain" description="HTH marR-type" evidence="4">
    <location>
        <begin position="12"/>
        <end position="147"/>
    </location>
</feature>
<proteinExistence type="predicted"/>
<reference evidence="5" key="1">
    <citation type="submission" date="2021-12" db="EMBL/GenBank/DDBJ databases">
        <authorList>
            <person name="Rodrigo-Torres L."/>
            <person name="Arahal R. D."/>
            <person name="Lucena T."/>
        </authorList>
    </citation>
    <scope>NUCLEOTIDE SEQUENCE</scope>
    <source>
        <strain evidence="5">CECT 8267</strain>
    </source>
</reference>
<dbReference type="PROSITE" id="PS50995">
    <property type="entry name" value="HTH_MARR_2"/>
    <property type="match status" value="1"/>
</dbReference>
<evidence type="ECO:0000256" key="2">
    <source>
        <dbReference type="ARBA" id="ARBA00023125"/>
    </source>
</evidence>
<gene>
    <name evidence="5" type="ORF">SIN8267_02726</name>
</gene>